<dbReference type="PANTHER" id="PTHR36467:SF1">
    <property type="entry name" value="TRANSMEMBRANE PROTEIN 207"/>
    <property type="match status" value="1"/>
</dbReference>
<protein>
    <recommendedName>
        <fullName evidence="3">Transmembrane protein 207</fullName>
    </recommendedName>
</protein>
<dbReference type="InterPro" id="IPR039490">
    <property type="entry name" value="TMEM207"/>
</dbReference>
<feature type="non-terminal residue" evidence="2">
    <location>
        <position position="1"/>
    </location>
</feature>
<name>D2HKI7_AILME</name>
<gene>
    <name evidence="2" type="ORF">PANDA_011898</name>
</gene>
<reference evidence="2" key="1">
    <citation type="journal article" date="2010" name="Nature">
        <title>The sequence and de novo assembly of the giant panda genome.</title>
        <authorList>
            <person name="Li R."/>
            <person name="Fan W."/>
            <person name="Tian G."/>
            <person name="Zhu H."/>
            <person name="He L."/>
            <person name="Cai J."/>
            <person name="Huang Q."/>
            <person name="Cai Q."/>
            <person name="Li B."/>
            <person name="Bai Y."/>
            <person name="Zhang Z."/>
            <person name="Zhang Y."/>
            <person name="Wang W."/>
            <person name="Li J."/>
            <person name="Wei F."/>
            <person name="Li H."/>
            <person name="Jian M."/>
            <person name="Li J."/>
            <person name="Zhang Z."/>
            <person name="Nielsen R."/>
            <person name="Li D."/>
            <person name="Gu W."/>
            <person name="Yang Z."/>
            <person name="Xuan Z."/>
            <person name="Ryder O.A."/>
            <person name="Leung F.C."/>
            <person name="Zhou Y."/>
            <person name="Cao J."/>
            <person name="Sun X."/>
            <person name="Fu Y."/>
            <person name="Fang X."/>
            <person name="Guo X."/>
            <person name="Wang B."/>
            <person name="Hou R."/>
            <person name="Shen F."/>
            <person name="Mu B."/>
            <person name="Ni P."/>
            <person name="Lin R."/>
            <person name="Qian W."/>
            <person name="Wang G."/>
            <person name="Yu C."/>
            <person name="Nie W."/>
            <person name="Wang J."/>
            <person name="Wu Z."/>
            <person name="Liang H."/>
            <person name="Min J."/>
            <person name="Wu Q."/>
            <person name="Cheng S."/>
            <person name="Ruan J."/>
            <person name="Wang M."/>
            <person name="Shi Z."/>
            <person name="Wen M."/>
            <person name="Liu B."/>
            <person name="Ren X."/>
            <person name="Zheng H."/>
            <person name="Dong D."/>
            <person name="Cook K."/>
            <person name="Shan G."/>
            <person name="Zhang H."/>
            <person name="Kosiol C."/>
            <person name="Xie X."/>
            <person name="Lu Z."/>
            <person name="Zheng H."/>
            <person name="Li Y."/>
            <person name="Steiner C.C."/>
            <person name="Lam T.T."/>
            <person name="Lin S."/>
            <person name="Zhang Q."/>
            <person name="Li G."/>
            <person name="Tian J."/>
            <person name="Gong T."/>
            <person name="Liu H."/>
            <person name="Zhang D."/>
            <person name="Fang L."/>
            <person name="Ye C."/>
            <person name="Zhang J."/>
            <person name="Hu W."/>
            <person name="Xu A."/>
            <person name="Ren Y."/>
            <person name="Zhang G."/>
            <person name="Bruford M.W."/>
            <person name="Li Q."/>
            <person name="Ma L."/>
            <person name="Guo Y."/>
            <person name="An N."/>
            <person name="Hu Y."/>
            <person name="Zheng Y."/>
            <person name="Shi Y."/>
            <person name="Li Z."/>
            <person name="Liu Q."/>
            <person name="Chen Y."/>
            <person name="Zhao J."/>
            <person name="Qu N."/>
            <person name="Zhao S."/>
            <person name="Tian F."/>
            <person name="Wang X."/>
            <person name="Wang H."/>
            <person name="Xu L."/>
            <person name="Liu X."/>
            <person name="Vinar T."/>
            <person name="Wang Y."/>
            <person name="Lam T.W."/>
            <person name="Yiu S.M."/>
            <person name="Liu S."/>
            <person name="Zhang H."/>
            <person name="Li D."/>
            <person name="Huang Y."/>
            <person name="Wang X."/>
            <person name="Yang G."/>
            <person name="Jiang Z."/>
            <person name="Wang J."/>
            <person name="Qin N."/>
            <person name="Li L."/>
            <person name="Li J."/>
            <person name="Bolund L."/>
            <person name="Kristiansen K."/>
            <person name="Wong G.K."/>
            <person name="Olson M."/>
            <person name="Zhang X."/>
            <person name="Li S."/>
            <person name="Yang H."/>
            <person name="Wang J."/>
            <person name="Wang J."/>
        </authorList>
    </citation>
    <scope>NUCLEOTIDE SEQUENCE [LARGE SCALE GENOMIC DNA]</scope>
</reference>
<evidence type="ECO:0008006" key="3">
    <source>
        <dbReference type="Google" id="ProtNLM"/>
    </source>
</evidence>
<organism evidence="2">
    <name type="scientific">Ailuropoda melanoleuca</name>
    <name type="common">Giant panda</name>
    <dbReference type="NCBI Taxonomy" id="9646"/>
    <lineage>
        <taxon>Eukaryota</taxon>
        <taxon>Metazoa</taxon>
        <taxon>Chordata</taxon>
        <taxon>Craniata</taxon>
        <taxon>Vertebrata</taxon>
        <taxon>Euteleostomi</taxon>
        <taxon>Mammalia</taxon>
        <taxon>Eutheria</taxon>
        <taxon>Laurasiatheria</taxon>
        <taxon>Carnivora</taxon>
        <taxon>Caniformia</taxon>
        <taxon>Ursidae</taxon>
        <taxon>Ailuropoda</taxon>
    </lineage>
</organism>
<keyword evidence="1" id="KW-0732">Signal</keyword>
<dbReference type="HOGENOM" id="CLU_149421_0_0_1"/>
<evidence type="ECO:0000256" key="1">
    <source>
        <dbReference type="SAM" id="SignalP"/>
    </source>
</evidence>
<dbReference type="InParanoid" id="D2HKI7"/>
<dbReference type="PANTHER" id="PTHR36467">
    <property type="entry name" value="TRANSMEMBRANE PROTEIN 207"/>
    <property type="match status" value="1"/>
</dbReference>
<feature type="chain" id="PRO_5003031116" description="Transmembrane protein 207" evidence="1">
    <location>
        <begin position="17"/>
        <end position="89"/>
    </location>
</feature>
<proteinExistence type="predicted"/>
<dbReference type="EMBL" id="GL192959">
    <property type="protein sequence ID" value="EFB27552.1"/>
    <property type="molecule type" value="Genomic_DNA"/>
</dbReference>
<feature type="non-terminal residue" evidence="2">
    <location>
        <position position="89"/>
    </location>
</feature>
<dbReference type="AlphaFoldDB" id="D2HKI7"/>
<evidence type="ECO:0000313" key="2">
    <source>
        <dbReference type="EMBL" id="EFB27552.1"/>
    </source>
</evidence>
<sequence length="89" mass="9748">LLLIFLVALLCGVVFCCLQCWQRRCRIGSPRRTMAVFAVGDLDTIHGAEVAVNPTVGIHLQTLNPELYPVPWFGTLGPPPPYEGILKSS</sequence>
<accession>D2HKI7</accession>
<feature type="signal peptide" evidence="1">
    <location>
        <begin position="1"/>
        <end position="16"/>
    </location>
</feature>